<dbReference type="InterPro" id="IPR031560">
    <property type="entry name" value="CzcE"/>
</dbReference>
<dbReference type="Gene3D" id="2.60.40.2280">
    <property type="entry name" value="Heavy-metal resistance protein CzcE"/>
    <property type="match status" value="1"/>
</dbReference>
<protein>
    <submittedName>
        <fullName evidence="2">Heavy-metal resistance protein CzcE</fullName>
    </submittedName>
</protein>
<sequence>MNVLRMLRISLFALMLAGLASACSPLPVTPDFYGAPAAAYPTQRTVVITPATRYVNVEGGETINFAIGDKSFAWQFFATAPRRFDLNFIAPPGLLDHRVEAFVSPDPRYIGDSGDKN</sequence>
<evidence type="ECO:0000313" key="3">
    <source>
        <dbReference type="Proteomes" id="UP000198284"/>
    </source>
</evidence>
<dbReference type="Pfam" id="PF16986">
    <property type="entry name" value="CzcE"/>
    <property type="match status" value="1"/>
</dbReference>
<gene>
    <name evidence="2" type="ORF">SAMN06265795_108172</name>
</gene>
<organism evidence="2 3">
    <name type="scientific">Noviherbaspirillum humi</name>
    <dbReference type="NCBI Taxonomy" id="1688639"/>
    <lineage>
        <taxon>Bacteria</taxon>
        <taxon>Pseudomonadati</taxon>
        <taxon>Pseudomonadota</taxon>
        <taxon>Betaproteobacteria</taxon>
        <taxon>Burkholderiales</taxon>
        <taxon>Oxalobacteraceae</taxon>
        <taxon>Noviherbaspirillum</taxon>
    </lineage>
</organism>
<evidence type="ECO:0000256" key="1">
    <source>
        <dbReference type="SAM" id="SignalP"/>
    </source>
</evidence>
<feature type="chain" id="PRO_5013326019" evidence="1">
    <location>
        <begin position="23"/>
        <end position="117"/>
    </location>
</feature>
<name>A0A239I7J9_9BURK</name>
<keyword evidence="1" id="KW-0732">Signal</keyword>
<dbReference type="Proteomes" id="UP000198284">
    <property type="component" value="Unassembled WGS sequence"/>
</dbReference>
<feature type="signal peptide" evidence="1">
    <location>
        <begin position="1"/>
        <end position="22"/>
    </location>
</feature>
<accession>A0A239I7J9</accession>
<evidence type="ECO:0000313" key="2">
    <source>
        <dbReference type="EMBL" id="SNS89527.1"/>
    </source>
</evidence>
<dbReference type="InterPro" id="IPR038674">
    <property type="entry name" value="CzcE_sf"/>
</dbReference>
<dbReference type="PROSITE" id="PS51257">
    <property type="entry name" value="PROKAR_LIPOPROTEIN"/>
    <property type="match status" value="1"/>
</dbReference>
<keyword evidence="3" id="KW-1185">Reference proteome</keyword>
<dbReference type="RefSeq" id="WP_245844967.1">
    <property type="nucleotide sequence ID" value="NZ_FZOT01000008.1"/>
</dbReference>
<reference evidence="2 3" key="1">
    <citation type="submission" date="2017-06" db="EMBL/GenBank/DDBJ databases">
        <authorList>
            <person name="Kim H.J."/>
            <person name="Triplett B.A."/>
        </authorList>
    </citation>
    <scope>NUCLEOTIDE SEQUENCE [LARGE SCALE GENOMIC DNA]</scope>
    <source>
        <strain evidence="2 3">U15</strain>
    </source>
</reference>
<dbReference type="EMBL" id="FZOT01000008">
    <property type="protein sequence ID" value="SNS89527.1"/>
    <property type="molecule type" value="Genomic_DNA"/>
</dbReference>
<proteinExistence type="predicted"/>
<dbReference type="AlphaFoldDB" id="A0A239I7J9"/>